<dbReference type="RefSeq" id="XP_013281589.1">
    <property type="nucleotide sequence ID" value="XM_013426135.1"/>
</dbReference>
<name>A0A0D2DJD3_9EURO</name>
<evidence type="ECO:0000313" key="6">
    <source>
        <dbReference type="EMBL" id="KIW77781.1"/>
    </source>
</evidence>
<dbReference type="SUPFAM" id="SSF47203">
    <property type="entry name" value="Acyl-CoA dehydrogenase C-terminal domain-like"/>
    <property type="match status" value="1"/>
</dbReference>
<dbReference type="SUPFAM" id="SSF56645">
    <property type="entry name" value="Acyl-CoA dehydrogenase NM domain-like"/>
    <property type="match status" value="1"/>
</dbReference>
<dbReference type="GO" id="GO:0003995">
    <property type="term" value="F:acyl-CoA dehydrogenase activity"/>
    <property type="evidence" value="ECO:0007669"/>
    <property type="project" value="TreeGrafter"/>
</dbReference>
<evidence type="ECO:0000256" key="3">
    <source>
        <dbReference type="ARBA" id="ARBA00022827"/>
    </source>
</evidence>
<feature type="domain" description="Acyl-CoA dehydrogenase/oxidase C-terminal" evidence="5">
    <location>
        <begin position="32"/>
        <end position="96"/>
    </location>
</feature>
<sequence>MASGMTAGTALVEFDDVKLPANHLMGEEGKDLKVIMSNFNHDRFSMICFTTRWMRRITEECFKWTHQRRVFGKLLVDQPAIRQKLARMISMTEACQS</sequence>
<keyword evidence="7" id="KW-1185">Reference proteome</keyword>
<dbReference type="PANTHER" id="PTHR48083">
    <property type="entry name" value="MEDIUM-CHAIN SPECIFIC ACYL-COA DEHYDROGENASE, MITOCHONDRIAL-RELATED"/>
    <property type="match status" value="1"/>
</dbReference>
<dbReference type="STRING" id="1442368.A0A0D2DJD3"/>
<dbReference type="InterPro" id="IPR009100">
    <property type="entry name" value="AcylCoA_DH/oxidase_NM_dom_sf"/>
</dbReference>
<keyword evidence="2" id="KW-0285">Flavoprotein</keyword>
<evidence type="ECO:0000256" key="4">
    <source>
        <dbReference type="ARBA" id="ARBA00023002"/>
    </source>
</evidence>
<evidence type="ECO:0000259" key="5">
    <source>
        <dbReference type="Pfam" id="PF00441"/>
    </source>
</evidence>
<dbReference type="InterPro" id="IPR036250">
    <property type="entry name" value="AcylCo_DH-like_C"/>
</dbReference>
<dbReference type="GO" id="GO:0033539">
    <property type="term" value="P:fatty acid beta-oxidation using acyl-CoA dehydrogenase"/>
    <property type="evidence" value="ECO:0007669"/>
    <property type="project" value="TreeGrafter"/>
</dbReference>
<evidence type="ECO:0000313" key="7">
    <source>
        <dbReference type="Proteomes" id="UP000053029"/>
    </source>
</evidence>
<proteinExistence type="inferred from homology"/>
<dbReference type="Pfam" id="PF00441">
    <property type="entry name" value="Acyl-CoA_dh_1"/>
    <property type="match status" value="1"/>
</dbReference>
<comment type="similarity">
    <text evidence="1">Belongs to the acyl-CoA dehydrogenase family.</text>
</comment>
<accession>A0A0D2DJD3</accession>
<dbReference type="AlphaFoldDB" id="A0A0D2DJD3"/>
<dbReference type="InterPro" id="IPR009075">
    <property type="entry name" value="AcylCo_DH/oxidase_C"/>
</dbReference>
<evidence type="ECO:0000256" key="2">
    <source>
        <dbReference type="ARBA" id="ARBA00022630"/>
    </source>
</evidence>
<dbReference type="Gene3D" id="1.20.140.10">
    <property type="entry name" value="Butyryl-CoA Dehydrogenase, subunit A, domain 3"/>
    <property type="match status" value="1"/>
</dbReference>
<keyword evidence="4" id="KW-0560">Oxidoreductase</keyword>
<organism evidence="6 7">
    <name type="scientific">Fonsecaea pedrosoi CBS 271.37</name>
    <dbReference type="NCBI Taxonomy" id="1442368"/>
    <lineage>
        <taxon>Eukaryota</taxon>
        <taxon>Fungi</taxon>
        <taxon>Dikarya</taxon>
        <taxon>Ascomycota</taxon>
        <taxon>Pezizomycotina</taxon>
        <taxon>Eurotiomycetes</taxon>
        <taxon>Chaetothyriomycetidae</taxon>
        <taxon>Chaetothyriales</taxon>
        <taxon>Herpotrichiellaceae</taxon>
        <taxon>Fonsecaea</taxon>
    </lineage>
</organism>
<dbReference type="GeneID" id="25307104"/>
<keyword evidence="3" id="KW-0274">FAD</keyword>
<dbReference type="EMBL" id="KN846973">
    <property type="protein sequence ID" value="KIW77781.1"/>
    <property type="molecule type" value="Genomic_DNA"/>
</dbReference>
<gene>
    <name evidence="6" type="ORF">Z517_07614</name>
</gene>
<reference evidence="6 7" key="1">
    <citation type="submission" date="2015-01" db="EMBL/GenBank/DDBJ databases">
        <title>The Genome Sequence of Fonsecaea pedrosoi CBS 271.37.</title>
        <authorList>
            <consortium name="The Broad Institute Genomics Platform"/>
            <person name="Cuomo C."/>
            <person name="de Hoog S."/>
            <person name="Gorbushina A."/>
            <person name="Stielow B."/>
            <person name="Teixiera M."/>
            <person name="Abouelleil A."/>
            <person name="Chapman S.B."/>
            <person name="Priest M."/>
            <person name="Young S.K."/>
            <person name="Wortman J."/>
            <person name="Nusbaum C."/>
            <person name="Birren B."/>
        </authorList>
    </citation>
    <scope>NUCLEOTIDE SEQUENCE [LARGE SCALE GENOMIC DNA]</scope>
    <source>
        <strain evidence="6 7">CBS 271.37</strain>
    </source>
</reference>
<protein>
    <recommendedName>
        <fullName evidence="5">Acyl-CoA dehydrogenase/oxidase C-terminal domain-containing protein</fullName>
    </recommendedName>
</protein>
<dbReference type="GO" id="GO:0005737">
    <property type="term" value="C:cytoplasm"/>
    <property type="evidence" value="ECO:0007669"/>
    <property type="project" value="TreeGrafter"/>
</dbReference>
<dbReference type="VEuPathDB" id="FungiDB:Z517_07614"/>
<dbReference type="Proteomes" id="UP000053029">
    <property type="component" value="Unassembled WGS sequence"/>
</dbReference>
<evidence type="ECO:0000256" key="1">
    <source>
        <dbReference type="ARBA" id="ARBA00009347"/>
    </source>
</evidence>
<dbReference type="InterPro" id="IPR050741">
    <property type="entry name" value="Acyl-CoA_dehydrogenase"/>
</dbReference>
<dbReference type="HOGENOM" id="CLU_2346719_0_0_1"/>
<dbReference type="PANTHER" id="PTHR48083:SF28">
    <property type="entry name" value="ACYL-COA DEHYDROGENASE FAMILY PROTEIN (AFU_ORTHOLOGUE AFUA_6G10880)-RELATED"/>
    <property type="match status" value="1"/>
</dbReference>